<feature type="domain" description="MmeI-like helicase spacer" evidence="6">
    <location>
        <begin position="180"/>
        <end position="258"/>
    </location>
</feature>
<evidence type="ECO:0000256" key="4">
    <source>
        <dbReference type="ARBA" id="ARBA00047942"/>
    </source>
</evidence>
<feature type="domain" description="MmeI-like N-terminal" evidence="5">
    <location>
        <begin position="11"/>
        <end position="174"/>
    </location>
</feature>
<evidence type="ECO:0000256" key="3">
    <source>
        <dbReference type="ARBA" id="ARBA00022679"/>
    </source>
</evidence>
<dbReference type="Pfam" id="PF20473">
    <property type="entry name" value="MmeI_Mtase"/>
    <property type="match status" value="1"/>
</dbReference>
<evidence type="ECO:0000313" key="8">
    <source>
        <dbReference type="EMBL" id="EQD55741.1"/>
    </source>
</evidence>
<dbReference type="PANTHER" id="PTHR33841:SF1">
    <property type="entry name" value="DNA METHYLTRANSFERASE A"/>
    <property type="match status" value="1"/>
</dbReference>
<keyword evidence="3" id="KW-0808">Transferase</keyword>
<dbReference type="Pfam" id="PF20464">
    <property type="entry name" value="MmeI_N"/>
    <property type="match status" value="1"/>
</dbReference>
<evidence type="ECO:0000259" key="7">
    <source>
        <dbReference type="Pfam" id="PF20473"/>
    </source>
</evidence>
<accession>T1A520</accession>
<dbReference type="Gene3D" id="3.40.50.150">
    <property type="entry name" value="Vaccinia Virus protein VP39"/>
    <property type="match status" value="1"/>
</dbReference>
<evidence type="ECO:0000259" key="6">
    <source>
        <dbReference type="Pfam" id="PF20465"/>
    </source>
</evidence>
<dbReference type="SUPFAM" id="SSF53335">
    <property type="entry name" value="S-adenosyl-L-methionine-dependent methyltransferases"/>
    <property type="match status" value="1"/>
</dbReference>
<comment type="caution">
    <text evidence="8">The sequence shown here is derived from an EMBL/GenBank/DDBJ whole genome shotgun (WGS) entry which is preliminary data.</text>
</comment>
<evidence type="ECO:0000256" key="2">
    <source>
        <dbReference type="ARBA" id="ARBA00022603"/>
    </source>
</evidence>
<feature type="non-terminal residue" evidence="8">
    <location>
        <position position="418"/>
    </location>
</feature>
<sequence>MPLSWNEIKDRALRFSREWALESSEDAEAKSFWDGFFEVFGVSRRRVASFERRVKKIDGKDGYIDLLWKGVLLIEHKSRGKDLDRASAQARDYFHGLSEAELPKYLLVSDFARFRLYDLDAGGEYIEFPLLDLHKQVRRFGFIAGYQARAFKEQDPVNIEAAERMGRLHDALKASGYTGHALEVLLVRLLFCLFADDTGIFPRLAFYELIARRSASDGSDVGAWLAQLFQTLDTPPAQRQKALDAQLAELPYVNGRLFAEPLPLAAFDAAMRQLLLDACALDWSRISPAIFGSLFQSVMDAKARRNLGAHYTSESNILKLIQPLFLDELKAELERIGHNEGRLKSFHVKLSNLRFLDPACGCGNFLVLAYRELRLLEIEVLERLYARQGSVFKGVSEHVAVDVDQFYGIEIEEFPAQI</sequence>
<dbReference type="EMBL" id="AUZZ01003866">
    <property type="protein sequence ID" value="EQD55741.1"/>
    <property type="molecule type" value="Genomic_DNA"/>
</dbReference>
<protein>
    <recommendedName>
        <fullName evidence="1">site-specific DNA-methyltransferase (adenine-specific)</fullName>
        <ecNumber evidence="1">2.1.1.72</ecNumber>
    </recommendedName>
</protein>
<dbReference type="InterPro" id="IPR046819">
    <property type="entry name" value="MmeI_hel"/>
</dbReference>
<dbReference type="InterPro" id="IPR050953">
    <property type="entry name" value="N4_N6_ade-DNA_methylase"/>
</dbReference>
<dbReference type="EC" id="2.1.1.72" evidence="1"/>
<dbReference type="PANTHER" id="PTHR33841">
    <property type="entry name" value="DNA METHYLTRANSFERASE YEEA-RELATED"/>
    <property type="match status" value="1"/>
</dbReference>
<comment type="catalytic activity">
    <reaction evidence="4">
        <text>a 2'-deoxyadenosine in DNA + S-adenosyl-L-methionine = an N(6)-methyl-2'-deoxyadenosine in DNA + S-adenosyl-L-homocysteine + H(+)</text>
        <dbReference type="Rhea" id="RHEA:15197"/>
        <dbReference type="Rhea" id="RHEA-COMP:12418"/>
        <dbReference type="Rhea" id="RHEA-COMP:12419"/>
        <dbReference type="ChEBI" id="CHEBI:15378"/>
        <dbReference type="ChEBI" id="CHEBI:57856"/>
        <dbReference type="ChEBI" id="CHEBI:59789"/>
        <dbReference type="ChEBI" id="CHEBI:90615"/>
        <dbReference type="ChEBI" id="CHEBI:90616"/>
        <dbReference type="EC" id="2.1.1.72"/>
    </reaction>
</comment>
<reference evidence="8" key="1">
    <citation type="submission" date="2013-08" db="EMBL/GenBank/DDBJ databases">
        <authorList>
            <person name="Mendez C."/>
            <person name="Richter M."/>
            <person name="Ferrer M."/>
            <person name="Sanchez J."/>
        </authorList>
    </citation>
    <scope>NUCLEOTIDE SEQUENCE</scope>
</reference>
<organism evidence="8">
    <name type="scientific">mine drainage metagenome</name>
    <dbReference type="NCBI Taxonomy" id="410659"/>
    <lineage>
        <taxon>unclassified sequences</taxon>
        <taxon>metagenomes</taxon>
        <taxon>ecological metagenomes</taxon>
    </lineage>
</organism>
<dbReference type="InterPro" id="IPR046816">
    <property type="entry name" value="MmeI_Mtase"/>
</dbReference>
<gene>
    <name evidence="8" type="ORF">B2A_05548</name>
</gene>
<dbReference type="AlphaFoldDB" id="T1A520"/>
<name>T1A520_9ZZZZ</name>
<feature type="domain" description="MmeI-like DNA-methyltransferase" evidence="7">
    <location>
        <begin position="334"/>
        <end position="418"/>
    </location>
</feature>
<dbReference type="GO" id="GO:0032259">
    <property type="term" value="P:methylation"/>
    <property type="evidence" value="ECO:0007669"/>
    <property type="project" value="UniProtKB-KW"/>
</dbReference>
<dbReference type="InterPro" id="IPR029063">
    <property type="entry name" value="SAM-dependent_MTases_sf"/>
</dbReference>
<proteinExistence type="predicted"/>
<dbReference type="GO" id="GO:0009007">
    <property type="term" value="F:site-specific DNA-methyltransferase (adenine-specific) activity"/>
    <property type="evidence" value="ECO:0007669"/>
    <property type="project" value="UniProtKB-EC"/>
</dbReference>
<reference evidence="8" key="2">
    <citation type="journal article" date="2014" name="ISME J.">
        <title>Microbial stratification in low pH oxic and suboxic macroscopic growths along an acid mine drainage.</title>
        <authorList>
            <person name="Mendez-Garcia C."/>
            <person name="Mesa V."/>
            <person name="Sprenger R.R."/>
            <person name="Richter M."/>
            <person name="Diez M.S."/>
            <person name="Solano J."/>
            <person name="Bargiela R."/>
            <person name="Golyshina O.V."/>
            <person name="Manteca A."/>
            <person name="Ramos J.L."/>
            <person name="Gallego J.R."/>
            <person name="Llorente I."/>
            <person name="Martins Dos Santos V.A."/>
            <person name="Jensen O.N."/>
            <person name="Pelaez A.I."/>
            <person name="Sanchez J."/>
            <person name="Ferrer M."/>
        </authorList>
    </citation>
    <scope>NUCLEOTIDE SEQUENCE</scope>
</reference>
<dbReference type="InterPro" id="IPR046817">
    <property type="entry name" value="MmeI_N"/>
</dbReference>
<keyword evidence="2 8" id="KW-0489">Methyltransferase</keyword>
<dbReference type="Pfam" id="PF20465">
    <property type="entry name" value="MmeI_hel"/>
    <property type="match status" value="1"/>
</dbReference>
<evidence type="ECO:0000259" key="5">
    <source>
        <dbReference type="Pfam" id="PF20464"/>
    </source>
</evidence>
<evidence type="ECO:0000256" key="1">
    <source>
        <dbReference type="ARBA" id="ARBA00011900"/>
    </source>
</evidence>